<evidence type="ECO:0000313" key="2">
    <source>
        <dbReference type="EMBL" id="DAZ98296.1"/>
    </source>
</evidence>
<feature type="region of interest" description="Disordered" evidence="1">
    <location>
        <begin position="107"/>
        <end position="138"/>
    </location>
</feature>
<dbReference type="PANTHER" id="PTHR33324">
    <property type="entry name" value="EXPRESSED PROTEIN"/>
    <property type="match status" value="1"/>
</dbReference>
<dbReference type="Proteomes" id="UP001146120">
    <property type="component" value="Unassembled WGS sequence"/>
</dbReference>
<keyword evidence="3" id="KW-1185">Reference proteome</keyword>
<evidence type="ECO:0000313" key="3">
    <source>
        <dbReference type="Proteomes" id="UP001146120"/>
    </source>
</evidence>
<name>A0AAV2YVG5_9STRA</name>
<reference evidence="2" key="2">
    <citation type="journal article" date="2023" name="Microbiol Resour">
        <title>Decontamination and Annotation of the Draft Genome Sequence of the Oomycete Lagenidium giganteum ARSEF 373.</title>
        <authorList>
            <person name="Morgan W.R."/>
            <person name="Tartar A."/>
        </authorList>
    </citation>
    <scope>NUCLEOTIDE SEQUENCE</scope>
    <source>
        <strain evidence="2">ARSEF 373</strain>
    </source>
</reference>
<evidence type="ECO:0000256" key="1">
    <source>
        <dbReference type="SAM" id="MobiDB-lite"/>
    </source>
</evidence>
<sequence length="138" mass="15734">MSILLEWLTEGDNYNRWRGEKGGSTKASLAQEITARMHATGIKHVRKPKDIIPKISLLEKAFKKTDLWKSGTGAGITNETSLREAVTQKFPHYYTLEPVFCDRPRVRPLLTTDDDNQQEETQVDEVALRPTEDESSLF</sequence>
<accession>A0AAV2YVG5</accession>
<protein>
    <submittedName>
        <fullName evidence="2">Uncharacterized protein</fullName>
    </submittedName>
</protein>
<organism evidence="2 3">
    <name type="scientific">Lagenidium giganteum</name>
    <dbReference type="NCBI Taxonomy" id="4803"/>
    <lineage>
        <taxon>Eukaryota</taxon>
        <taxon>Sar</taxon>
        <taxon>Stramenopiles</taxon>
        <taxon>Oomycota</taxon>
        <taxon>Peronosporomycetes</taxon>
        <taxon>Pythiales</taxon>
        <taxon>Pythiaceae</taxon>
    </lineage>
</organism>
<dbReference type="PANTHER" id="PTHR33324:SF2">
    <property type="entry name" value="MYB_SANT-LIKE DNA-BINDING DOMAIN-CONTAINING PROTEIN"/>
    <property type="match status" value="1"/>
</dbReference>
<feature type="compositionally biased region" description="Acidic residues" evidence="1">
    <location>
        <begin position="112"/>
        <end position="123"/>
    </location>
</feature>
<dbReference type="AlphaFoldDB" id="A0AAV2YVG5"/>
<gene>
    <name evidence="2" type="ORF">N0F65_008882</name>
</gene>
<proteinExistence type="predicted"/>
<comment type="caution">
    <text evidence="2">The sequence shown here is derived from an EMBL/GenBank/DDBJ whole genome shotgun (WGS) entry which is preliminary data.</text>
</comment>
<reference evidence="2" key="1">
    <citation type="submission" date="2022-11" db="EMBL/GenBank/DDBJ databases">
        <authorList>
            <person name="Morgan W.R."/>
            <person name="Tartar A."/>
        </authorList>
    </citation>
    <scope>NUCLEOTIDE SEQUENCE</scope>
    <source>
        <strain evidence="2">ARSEF 373</strain>
    </source>
</reference>
<dbReference type="EMBL" id="DAKRPA010000110">
    <property type="protein sequence ID" value="DAZ98296.1"/>
    <property type="molecule type" value="Genomic_DNA"/>
</dbReference>